<organism evidence="2 3">
    <name type="scientific">Candidatus Blautia faecavium</name>
    <dbReference type="NCBI Taxonomy" id="2838487"/>
    <lineage>
        <taxon>Bacteria</taxon>
        <taxon>Bacillati</taxon>
        <taxon>Bacillota</taxon>
        <taxon>Clostridia</taxon>
        <taxon>Lachnospirales</taxon>
        <taxon>Lachnospiraceae</taxon>
        <taxon>Blautia</taxon>
    </lineage>
</organism>
<feature type="transmembrane region" description="Helical" evidence="1">
    <location>
        <begin position="337"/>
        <end position="357"/>
    </location>
</feature>
<reference evidence="2" key="1">
    <citation type="journal article" date="2021" name="PeerJ">
        <title>Extensive microbial diversity within the chicken gut microbiome revealed by metagenomics and culture.</title>
        <authorList>
            <person name="Gilroy R."/>
            <person name="Ravi A."/>
            <person name="Getino M."/>
            <person name="Pursley I."/>
            <person name="Horton D.L."/>
            <person name="Alikhan N.F."/>
            <person name="Baker D."/>
            <person name="Gharbi K."/>
            <person name="Hall N."/>
            <person name="Watson M."/>
            <person name="Adriaenssens E.M."/>
            <person name="Foster-Nyarko E."/>
            <person name="Jarju S."/>
            <person name="Secka A."/>
            <person name="Antonio M."/>
            <person name="Oren A."/>
            <person name="Chaudhuri R.R."/>
            <person name="La Ragione R."/>
            <person name="Hildebrand F."/>
            <person name="Pallen M.J."/>
        </authorList>
    </citation>
    <scope>NUCLEOTIDE SEQUENCE</scope>
    <source>
        <strain evidence="2">ChiSjej1B19-5720</strain>
    </source>
</reference>
<keyword evidence="1" id="KW-0472">Membrane</keyword>
<dbReference type="AlphaFoldDB" id="A0A9D2RWR8"/>
<accession>A0A9D2RWR8</accession>
<evidence type="ECO:0000256" key="1">
    <source>
        <dbReference type="SAM" id="Phobius"/>
    </source>
</evidence>
<reference evidence="2" key="2">
    <citation type="submission" date="2021-04" db="EMBL/GenBank/DDBJ databases">
        <authorList>
            <person name="Gilroy R."/>
        </authorList>
    </citation>
    <scope>NUCLEOTIDE SEQUENCE</scope>
    <source>
        <strain evidence="2">ChiSjej1B19-5720</strain>
    </source>
</reference>
<feature type="transmembrane region" description="Helical" evidence="1">
    <location>
        <begin position="369"/>
        <end position="394"/>
    </location>
</feature>
<keyword evidence="1" id="KW-1133">Transmembrane helix</keyword>
<protein>
    <submittedName>
        <fullName evidence="2">ABC transporter permease</fullName>
    </submittedName>
</protein>
<feature type="transmembrane region" description="Helical" evidence="1">
    <location>
        <begin position="232"/>
        <end position="258"/>
    </location>
</feature>
<feature type="transmembrane region" description="Helical" evidence="1">
    <location>
        <begin position="147"/>
        <end position="170"/>
    </location>
</feature>
<feature type="transmembrane region" description="Helical" evidence="1">
    <location>
        <begin position="106"/>
        <end position="127"/>
    </location>
</feature>
<feature type="transmembrane region" description="Helical" evidence="1">
    <location>
        <begin position="12"/>
        <end position="29"/>
    </location>
</feature>
<feature type="transmembrane region" description="Helical" evidence="1">
    <location>
        <begin position="65"/>
        <end position="85"/>
    </location>
</feature>
<proteinExistence type="predicted"/>
<name>A0A9D2RWR8_9FIRM</name>
<evidence type="ECO:0000313" key="3">
    <source>
        <dbReference type="Proteomes" id="UP000823842"/>
    </source>
</evidence>
<dbReference type="EMBL" id="DWYZ01000229">
    <property type="protein sequence ID" value="HJB29562.1"/>
    <property type="molecule type" value="Genomic_DNA"/>
</dbReference>
<dbReference type="Proteomes" id="UP000823842">
    <property type="component" value="Unassembled WGS sequence"/>
</dbReference>
<feature type="transmembrane region" description="Helical" evidence="1">
    <location>
        <begin position="264"/>
        <end position="284"/>
    </location>
</feature>
<keyword evidence="1" id="KW-0812">Transmembrane</keyword>
<sequence>MNYTFTELLWLLLVYSFLGWTIETVIGTIKNKKFINRGFSTGPFCLVYGFAAILMAVTTEDLSQHTGFLFIGCGILATAVEWFTGKLLERLNSHKWWDYSEKRWNYDGYICLQYSILWAVLGTLTVRYTNKLFLAFYRLMPQSFFNILIWILAILVFMDIAVSAAAVLHIKKESPAAVQMKHKISALTYKFGLSLVGYVERRMAKAYPVIMEKNEEIRKEGKFAEGCGFYKLFWLFFIGSLLGDIVETIFCRITAGVWMSRSSLVWGPFSIVWGLAIVFATVLLYKDREKPDRHLFLVGTFLGGAYEYICSVLSELVFGKVFWDYSKIPFNLDGRINLLYCFFWGIAAVVWIKGLYPKLSGWIEKIPKIWGYILTWILAAFMTVNMLVSGLALIRYDQRAGGPPAASGWEHIIDTHFDDSKMQQIYPNAISK</sequence>
<comment type="caution">
    <text evidence="2">The sequence shown here is derived from an EMBL/GenBank/DDBJ whole genome shotgun (WGS) entry which is preliminary data.</text>
</comment>
<dbReference type="Pfam" id="PF06541">
    <property type="entry name" value="ABC_trans_CmpB"/>
    <property type="match status" value="2"/>
</dbReference>
<evidence type="ECO:0000313" key="2">
    <source>
        <dbReference type="EMBL" id="HJB29562.1"/>
    </source>
</evidence>
<feature type="transmembrane region" description="Helical" evidence="1">
    <location>
        <begin position="41"/>
        <end position="59"/>
    </location>
</feature>
<dbReference type="InterPro" id="IPR010540">
    <property type="entry name" value="CmpB_TMEM229"/>
</dbReference>
<feature type="transmembrane region" description="Helical" evidence="1">
    <location>
        <begin position="296"/>
        <end position="317"/>
    </location>
</feature>
<gene>
    <name evidence="2" type="ORF">IAA06_12355</name>
</gene>